<sequence>MGTHRTEKDLEKLTSNIRYYNFEHDKGDCYQVPFYENVMGELESHPSLRPIYQKLVKALCYVYVKKVNDNNFESDLCSYMHYWIGDKVYSIIGDKSRFERIMNAFYDEFNNTNSGTICKRHNTSIDKDTFNKNKMLFDYSKNYKQINLNTVYGRTTCEEGYKNFIKQYIDKYNDAYTNCYQGDQKNYDCTYFHELFPKEEHKELTSFYCMQQNMPAFSTERNEGHQTTEHIISTVPTTEMNPNHVDRHDARNYRPKVYRDTQLNHISEAQRGLVNDISPFTDHTTEGGSSKTIAGSVVPVLGVSSISLLLYKVTPVGGFINKLLGRNRNMYNTIENMDVFNPYSDEMDPTGRRMNISYHRF</sequence>
<dbReference type="VEuPathDB" id="PlasmoDB:PVX_069190"/>
<dbReference type="AlphaFoldDB" id="A0A1G4E6C9"/>
<dbReference type="VEuPathDB" id="PlasmoDB:PVPAM_060006200"/>
<dbReference type="Proteomes" id="UP000305196">
    <property type="component" value="Unassembled WGS sequence"/>
</dbReference>
<protein>
    <submittedName>
        <fullName evidence="1">VIR protein</fullName>
    </submittedName>
</protein>
<proteinExistence type="predicted"/>
<gene>
    <name evidence="1" type="ORF">PVC01_000019900</name>
</gene>
<name>A0A1G4E6C9_PLAVI</name>
<dbReference type="Pfam" id="PF05795">
    <property type="entry name" value="Plasmodium_Vir"/>
    <property type="match status" value="1"/>
</dbReference>
<reference evidence="1 2" key="1">
    <citation type="submission" date="2016-07" db="EMBL/GenBank/DDBJ databases">
        <authorList>
            <consortium name="Pathogen Informatics"/>
        </authorList>
    </citation>
    <scope>NUCLEOTIDE SEQUENCE [LARGE SCALE GENOMIC DNA]</scope>
</reference>
<evidence type="ECO:0000313" key="2">
    <source>
        <dbReference type="Proteomes" id="UP000305196"/>
    </source>
</evidence>
<organism evidence="1 2">
    <name type="scientific">Plasmodium vivax</name>
    <name type="common">malaria parasite P. vivax</name>
    <dbReference type="NCBI Taxonomy" id="5855"/>
    <lineage>
        <taxon>Eukaryota</taxon>
        <taxon>Sar</taxon>
        <taxon>Alveolata</taxon>
        <taxon>Apicomplexa</taxon>
        <taxon>Aconoidasida</taxon>
        <taxon>Haemosporida</taxon>
        <taxon>Plasmodiidae</taxon>
        <taxon>Plasmodium</taxon>
        <taxon>Plasmodium (Plasmodium)</taxon>
    </lineage>
</organism>
<dbReference type="EMBL" id="FLYI01000019">
    <property type="protein sequence ID" value="SCA59708.1"/>
    <property type="molecule type" value="Genomic_DNA"/>
</dbReference>
<evidence type="ECO:0000313" key="1">
    <source>
        <dbReference type="EMBL" id="SCA59708.1"/>
    </source>
</evidence>
<dbReference type="VEuPathDB" id="PlasmoDB:PVP01_0009300"/>
<dbReference type="VEuPathDB" id="PlasmoDB:PVW1_060033800"/>
<accession>A0A1G4E6C9</accession>
<dbReference type="InterPro" id="IPR008780">
    <property type="entry name" value="Plasmodium_Vir"/>
</dbReference>